<keyword evidence="2" id="KW-1185">Reference proteome</keyword>
<sequence length="299" mass="31965">MASLTHLDAPGAYPATPVNEEPTRQTHHNKLHKREDPRGAGDSVPQRQHPSGLNSTSSGIPVKESSLAYGADQPASSHHNPLHHTSFNENKETPRSLGKDEQYRSHRFTDSGIDVGDAPISRENAKPGVMTGAYSRVGTRDSSFAPVGDYTYDQSSALKPQNGLKPEYSAATTPVGNLVAPANTPAEPTNPDLDTNTTTNLSAGYRDESQGGSHENSNTQRNEPYWGDLPFGAGVYNGVTGHGSNESTAHHKSPHDQIGASANTGVYNGVTGHGSDEILLINNEHSRFPTTLTLQPFPM</sequence>
<proteinExistence type="predicted"/>
<reference evidence="1" key="1">
    <citation type="submission" date="2022-12" db="EMBL/GenBank/DDBJ databases">
        <title>Genome Sequence of Lasiodiplodia mahajangana.</title>
        <authorList>
            <person name="Buettner E."/>
        </authorList>
    </citation>
    <scope>NUCLEOTIDE SEQUENCE</scope>
    <source>
        <strain evidence="1">VT137</strain>
    </source>
</reference>
<dbReference type="Proteomes" id="UP001153332">
    <property type="component" value="Unassembled WGS sequence"/>
</dbReference>
<name>A0ACC2JS97_9PEZI</name>
<comment type="caution">
    <text evidence="1">The sequence shown here is derived from an EMBL/GenBank/DDBJ whole genome shotgun (WGS) entry which is preliminary data.</text>
</comment>
<gene>
    <name evidence="1" type="ORF">O1611_g3493</name>
</gene>
<evidence type="ECO:0000313" key="2">
    <source>
        <dbReference type="Proteomes" id="UP001153332"/>
    </source>
</evidence>
<organism evidence="1 2">
    <name type="scientific">Lasiodiplodia mahajangana</name>
    <dbReference type="NCBI Taxonomy" id="1108764"/>
    <lineage>
        <taxon>Eukaryota</taxon>
        <taxon>Fungi</taxon>
        <taxon>Dikarya</taxon>
        <taxon>Ascomycota</taxon>
        <taxon>Pezizomycotina</taxon>
        <taxon>Dothideomycetes</taxon>
        <taxon>Dothideomycetes incertae sedis</taxon>
        <taxon>Botryosphaeriales</taxon>
        <taxon>Botryosphaeriaceae</taxon>
        <taxon>Lasiodiplodia</taxon>
    </lineage>
</organism>
<accession>A0ACC2JS97</accession>
<evidence type="ECO:0000313" key="1">
    <source>
        <dbReference type="EMBL" id="KAJ8130137.1"/>
    </source>
</evidence>
<dbReference type="EMBL" id="JAPUUL010000573">
    <property type="protein sequence ID" value="KAJ8130137.1"/>
    <property type="molecule type" value="Genomic_DNA"/>
</dbReference>
<protein>
    <submittedName>
        <fullName evidence="1">Uncharacterized protein</fullName>
    </submittedName>
</protein>